<sequence length="231" mass="25869">MKETLILIPGLGSTEVTWQHQRQHLGDLLDVQILVMDQAKHRAELVETLLSQAPERFHLAGHSFGGWLAQAVAATAPERVSKLMLLNTYARHNPEHIGLLELFKENLHQGLLGETLDANLPNIIFPGRLEDDELVQPIQKMLKGFSPASYEHQVQAMIDDYATEDLLPKISCPTLVVHAREDNTFPSAELEFIADQIPAAQFTIIEECGHMSPLERPQAITALMRLWFGGE</sequence>
<feature type="domain" description="AB hydrolase-1" evidence="1">
    <location>
        <begin position="5"/>
        <end position="221"/>
    </location>
</feature>
<dbReference type="EC" id="3.7.1.9" evidence="2"/>
<keyword evidence="2" id="KW-0378">Hydrolase</keyword>
<reference evidence="2 3" key="1">
    <citation type="submission" date="2019-08" db="EMBL/GenBank/DDBJ databases">
        <title>Deep-cultivation of Planctomycetes and their phenomic and genomic characterization uncovers novel biology.</title>
        <authorList>
            <person name="Wiegand S."/>
            <person name="Jogler M."/>
            <person name="Boedeker C."/>
            <person name="Pinto D."/>
            <person name="Vollmers J."/>
            <person name="Rivas-Marin E."/>
            <person name="Kohn T."/>
            <person name="Peeters S.H."/>
            <person name="Heuer A."/>
            <person name="Rast P."/>
            <person name="Oberbeckmann S."/>
            <person name="Bunk B."/>
            <person name="Jeske O."/>
            <person name="Meyerdierks A."/>
            <person name="Storesund J.E."/>
            <person name="Kallscheuer N."/>
            <person name="Luecker S."/>
            <person name="Lage O.M."/>
            <person name="Pohl T."/>
            <person name="Merkel B.J."/>
            <person name="Hornburger P."/>
            <person name="Mueller R.-W."/>
            <person name="Bruemmer F."/>
            <person name="Labrenz M."/>
            <person name="Spormann A.M."/>
            <person name="Op den Camp H."/>
            <person name="Overmann J."/>
            <person name="Amann R."/>
            <person name="Jetten M.S.M."/>
            <person name="Mascher T."/>
            <person name="Medema M.H."/>
            <person name="Devos D.P."/>
            <person name="Kaster A.-K."/>
            <person name="Ovreas L."/>
            <person name="Rohde M."/>
            <person name="Galperin M.Y."/>
            <person name="Jogler C."/>
        </authorList>
    </citation>
    <scope>NUCLEOTIDE SEQUENCE [LARGE SCALE GENOMIC DNA]</scope>
    <source>
        <strain evidence="2 3">DSM 8797</strain>
    </source>
</reference>
<evidence type="ECO:0000259" key="1">
    <source>
        <dbReference type="Pfam" id="PF12697"/>
    </source>
</evidence>
<dbReference type="PANTHER" id="PTHR43798">
    <property type="entry name" value="MONOACYLGLYCEROL LIPASE"/>
    <property type="match status" value="1"/>
</dbReference>
<protein>
    <submittedName>
        <fullName evidence="2">2-hydroxymuconate semialdehyde hydrolase</fullName>
        <ecNumber evidence="2">3.7.1.9</ecNumber>
    </submittedName>
</protein>
<accession>A0ABX5YVZ0</accession>
<dbReference type="GeneID" id="98650356"/>
<proteinExistence type="predicted"/>
<evidence type="ECO:0000313" key="3">
    <source>
        <dbReference type="Proteomes" id="UP000322887"/>
    </source>
</evidence>
<dbReference type="InterPro" id="IPR050266">
    <property type="entry name" value="AB_hydrolase_sf"/>
</dbReference>
<organism evidence="2 3">
    <name type="scientific">Gimesia maris</name>
    <dbReference type="NCBI Taxonomy" id="122"/>
    <lineage>
        <taxon>Bacteria</taxon>
        <taxon>Pseudomonadati</taxon>
        <taxon>Planctomycetota</taxon>
        <taxon>Planctomycetia</taxon>
        <taxon>Planctomycetales</taxon>
        <taxon>Planctomycetaceae</taxon>
        <taxon>Gimesia</taxon>
    </lineage>
</organism>
<dbReference type="InterPro" id="IPR000073">
    <property type="entry name" value="AB_hydrolase_1"/>
</dbReference>
<dbReference type="Pfam" id="PF12697">
    <property type="entry name" value="Abhydrolase_6"/>
    <property type="match status" value="1"/>
</dbReference>
<dbReference type="Proteomes" id="UP000322887">
    <property type="component" value="Chromosome"/>
</dbReference>
<gene>
    <name evidence="2" type="primary">xylF</name>
    <name evidence="2" type="ORF">GmarT_59480</name>
</gene>
<name>A0ABX5YVZ0_9PLAN</name>
<evidence type="ECO:0000313" key="2">
    <source>
        <dbReference type="EMBL" id="QEG20039.1"/>
    </source>
</evidence>
<dbReference type="EMBL" id="CP042910">
    <property type="protein sequence ID" value="QEG20039.1"/>
    <property type="molecule type" value="Genomic_DNA"/>
</dbReference>
<dbReference type="PRINTS" id="PR00111">
    <property type="entry name" value="ABHYDROLASE"/>
</dbReference>
<dbReference type="InterPro" id="IPR029058">
    <property type="entry name" value="AB_hydrolase_fold"/>
</dbReference>
<dbReference type="Gene3D" id="3.40.50.1820">
    <property type="entry name" value="alpha/beta hydrolase"/>
    <property type="match status" value="1"/>
</dbReference>
<dbReference type="SUPFAM" id="SSF53474">
    <property type="entry name" value="alpha/beta-Hydrolases"/>
    <property type="match status" value="1"/>
</dbReference>
<dbReference type="GO" id="GO:0018775">
    <property type="term" value="F:2-hydroxymuconate-semialdehyde hydrolase activity"/>
    <property type="evidence" value="ECO:0007669"/>
    <property type="project" value="UniProtKB-EC"/>
</dbReference>
<dbReference type="RefSeq" id="WP_002645057.1">
    <property type="nucleotide sequence ID" value="NZ_CP042910.1"/>
</dbReference>
<keyword evidence="3" id="KW-1185">Reference proteome</keyword>